<evidence type="ECO:0000313" key="2">
    <source>
        <dbReference type="EMBL" id="KAL3514622.1"/>
    </source>
</evidence>
<accession>A0ABD2Z926</accession>
<keyword evidence="1" id="KW-1133">Transmembrane helix</keyword>
<dbReference type="AlphaFoldDB" id="A0ABD2Z926"/>
<dbReference type="EMBL" id="JBJUIK010000011">
    <property type="protein sequence ID" value="KAL3514622.1"/>
    <property type="molecule type" value="Genomic_DNA"/>
</dbReference>
<protein>
    <submittedName>
        <fullName evidence="2">Uncharacterized protein</fullName>
    </submittedName>
</protein>
<keyword evidence="1" id="KW-0812">Transmembrane</keyword>
<feature type="transmembrane region" description="Helical" evidence="1">
    <location>
        <begin position="20"/>
        <end position="44"/>
    </location>
</feature>
<evidence type="ECO:0000313" key="3">
    <source>
        <dbReference type="Proteomes" id="UP001630127"/>
    </source>
</evidence>
<keyword evidence="3" id="KW-1185">Reference proteome</keyword>
<keyword evidence="1" id="KW-0472">Membrane</keyword>
<organism evidence="2 3">
    <name type="scientific">Cinchona calisaya</name>
    <dbReference type="NCBI Taxonomy" id="153742"/>
    <lineage>
        <taxon>Eukaryota</taxon>
        <taxon>Viridiplantae</taxon>
        <taxon>Streptophyta</taxon>
        <taxon>Embryophyta</taxon>
        <taxon>Tracheophyta</taxon>
        <taxon>Spermatophyta</taxon>
        <taxon>Magnoliopsida</taxon>
        <taxon>eudicotyledons</taxon>
        <taxon>Gunneridae</taxon>
        <taxon>Pentapetalae</taxon>
        <taxon>asterids</taxon>
        <taxon>lamiids</taxon>
        <taxon>Gentianales</taxon>
        <taxon>Rubiaceae</taxon>
        <taxon>Cinchonoideae</taxon>
        <taxon>Cinchoneae</taxon>
        <taxon>Cinchona</taxon>
    </lineage>
</organism>
<gene>
    <name evidence="2" type="ORF">ACH5RR_027339</name>
</gene>
<sequence>MPNVIKYCLRNVYKKKSRIFASIARLLSYWQLNFFIHVSVLFYLCLLPDGPITHAMFGFLCRTKYLILASKSGRTWSTYSNLKDLKSIKNPFVSNLYCIIHFPFLRVLTCKVTMEHPLI</sequence>
<reference evidence="2 3" key="1">
    <citation type="submission" date="2024-11" db="EMBL/GenBank/DDBJ databases">
        <title>A near-complete genome assembly of Cinchona calisaya.</title>
        <authorList>
            <person name="Lian D.C."/>
            <person name="Zhao X.W."/>
            <person name="Wei L."/>
        </authorList>
    </citation>
    <scope>NUCLEOTIDE SEQUENCE [LARGE SCALE GENOMIC DNA]</scope>
    <source>
        <tissue evidence="2">Nenye</tissue>
    </source>
</reference>
<evidence type="ECO:0000256" key="1">
    <source>
        <dbReference type="SAM" id="Phobius"/>
    </source>
</evidence>
<name>A0ABD2Z926_9GENT</name>
<dbReference type="Proteomes" id="UP001630127">
    <property type="component" value="Unassembled WGS sequence"/>
</dbReference>
<comment type="caution">
    <text evidence="2">The sequence shown here is derived from an EMBL/GenBank/DDBJ whole genome shotgun (WGS) entry which is preliminary data.</text>
</comment>
<proteinExistence type="predicted"/>